<accession>A0A385TJ42</accession>
<sequence>MAKRKHWSKIITAAAAAMLLMAMTACSGEGPTSQPPADPNPAEEPKYEIKQGTGTYVGQIDNNSVEIETADGPTAFRLGEGMAQVISKLQGEESVSYAYREQPVEGEEDLKQLILIELTVDNEGGGSGSENAQLPETKDFELELEGMKETKTAKLAEGDGYALYIFDIFSFDAKTNRLTMNVDPDYYVEITKLPSDYNADILKLEAEKELAEVGKVHEAEGSERHKVMEDASVYVIGEGEGLTKMYIVDEIDGQGYVFRVNNPHREPSEGFATHAFTSLSSIVNR</sequence>
<reference evidence="2 3" key="1">
    <citation type="submission" date="2018-09" db="EMBL/GenBank/DDBJ databases">
        <title>Genome Sequence of Paenibacillus lautus Strain E7593-69, Azo Dye-Degrading Bacteria, Isolated from Commercial Tattoo Inks.</title>
        <authorList>
            <person name="Nho S.W."/>
            <person name="Kim S.-J."/>
            <person name="Kweon O."/>
            <person name="Cerniglia C.E."/>
        </authorList>
    </citation>
    <scope>NUCLEOTIDE SEQUENCE [LARGE SCALE GENOMIC DNA]</scope>
    <source>
        <strain evidence="2 3">E7593-69</strain>
    </source>
</reference>
<keyword evidence="3" id="KW-1185">Reference proteome</keyword>
<gene>
    <name evidence="2" type="ORF">D5F53_04700</name>
</gene>
<dbReference type="AlphaFoldDB" id="A0A385TJ42"/>
<dbReference type="Proteomes" id="UP000266552">
    <property type="component" value="Chromosome"/>
</dbReference>
<evidence type="ECO:0000313" key="3">
    <source>
        <dbReference type="Proteomes" id="UP000266552"/>
    </source>
</evidence>
<dbReference type="PROSITE" id="PS51257">
    <property type="entry name" value="PROKAR_LIPOPROTEIN"/>
    <property type="match status" value="1"/>
</dbReference>
<name>A0A385TJ42_PAELA</name>
<feature type="signal peptide" evidence="1">
    <location>
        <begin position="1"/>
        <end position="27"/>
    </location>
</feature>
<evidence type="ECO:0000256" key="1">
    <source>
        <dbReference type="SAM" id="SignalP"/>
    </source>
</evidence>
<keyword evidence="1" id="KW-0732">Signal</keyword>
<protein>
    <submittedName>
        <fullName evidence="2">Uncharacterized protein</fullName>
    </submittedName>
</protein>
<dbReference type="EMBL" id="CP032412">
    <property type="protein sequence ID" value="AYB42622.1"/>
    <property type="molecule type" value="Genomic_DNA"/>
</dbReference>
<proteinExistence type="predicted"/>
<evidence type="ECO:0000313" key="2">
    <source>
        <dbReference type="EMBL" id="AYB42622.1"/>
    </source>
</evidence>
<dbReference type="RefSeq" id="WP_119846721.1">
    <property type="nucleotide sequence ID" value="NZ_CP032412.1"/>
</dbReference>
<dbReference type="KEGG" id="plw:D5F53_04700"/>
<feature type="chain" id="PRO_5017464187" evidence="1">
    <location>
        <begin position="28"/>
        <end position="285"/>
    </location>
</feature>
<organism evidence="2 3">
    <name type="scientific">Paenibacillus lautus</name>
    <name type="common">Bacillus lautus</name>
    <dbReference type="NCBI Taxonomy" id="1401"/>
    <lineage>
        <taxon>Bacteria</taxon>
        <taxon>Bacillati</taxon>
        <taxon>Bacillota</taxon>
        <taxon>Bacilli</taxon>
        <taxon>Bacillales</taxon>
        <taxon>Paenibacillaceae</taxon>
        <taxon>Paenibacillus</taxon>
    </lineage>
</organism>